<organism evidence="2 3">
    <name type="scientific">candidate division WS5 bacterium</name>
    <dbReference type="NCBI Taxonomy" id="2093353"/>
    <lineage>
        <taxon>Bacteria</taxon>
        <taxon>candidate division WS5</taxon>
    </lineage>
</organism>
<dbReference type="SUPFAM" id="SSF52317">
    <property type="entry name" value="Class I glutamine amidotransferase-like"/>
    <property type="match status" value="1"/>
</dbReference>
<accession>A0A419DBA4</accession>
<evidence type="ECO:0000313" key="3">
    <source>
        <dbReference type="Proteomes" id="UP000285655"/>
    </source>
</evidence>
<dbReference type="InterPro" id="IPR029062">
    <property type="entry name" value="Class_I_gatase-like"/>
</dbReference>
<dbReference type="EMBL" id="QZJW01000045">
    <property type="protein sequence ID" value="RJO60416.1"/>
    <property type="molecule type" value="Genomic_DNA"/>
</dbReference>
<proteinExistence type="predicted"/>
<feature type="domain" description="N,N-dimethylformamidase beta subunit-like C-terminal" evidence="1">
    <location>
        <begin position="210"/>
        <end position="539"/>
    </location>
</feature>
<dbReference type="InterPro" id="IPR046540">
    <property type="entry name" value="DMFA2_C"/>
</dbReference>
<evidence type="ECO:0000313" key="2">
    <source>
        <dbReference type="EMBL" id="RJO60416.1"/>
    </source>
</evidence>
<protein>
    <recommendedName>
        <fullName evidence="1">N,N-dimethylformamidase beta subunit-like C-terminal domain-containing protein</fullName>
    </recommendedName>
</protein>
<dbReference type="AlphaFoldDB" id="A0A419DBA4"/>
<reference evidence="2 3" key="1">
    <citation type="journal article" date="2017" name="ISME J.">
        <title>Energy and carbon metabolisms in a deep terrestrial subsurface fluid microbial community.</title>
        <authorList>
            <person name="Momper L."/>
            <person name="Jungbluth S.P."/>
            <person name="Lee M.D."/>
            <person name="Amend J.P."/>
        </authorList>
    </citation>
    <scope>NUCLEOTIDE SEQUENCE [LARGE SCALE GENOMIC DNA]</scope>
    <source>
        <strain evidence="2">SURF_29</strain>
    </source>
</reference>
<evidence type="ECO:0000259" key="1">
    <source>
        <dbReference type="Pfam" id="PF20254"/>
    </source>
</evidence>
<name>A0A419DBA4_9BACT</name>
<gene>
    <name evidence="2" type="ORF">C4544_05085</name>
</gene>
<dbReference type="Pfam" id="PF20254">
    <property type="entry name" value="DMFA2_C"/>
    <property type="match status" value="1"/>
</dbReference>
<comment type="caution">
    <text evidence="2">The sequence shown here is derived from an EMBL/GenBank/DDBJ whole genome shotgun (WGS) entry which is preliminary data.</text>
</comment>
<sequence>MIVILIIICVALVILLLIPKYTMGRIIYAESFVPEFQVYRPLINRDLAGIAVKIKIVYRKLYRVRIFRILKPIFELLPSEYVVSPDKDGLFSFWAYPFDVVTIKIKEHNIRETYTLRHKVRESSPRYVNLFYALAHLVYPKLLHEESIELPTSLGRTCGYAEKTGAFPGEVLKLMVSTSAEKFSLEFLHVGKELRKLESVDNVKGIYQSIKTKYPSVMGCGWKPATTFTIPKNIRSGCYLIKLNGSNKDDSSFIPLIIKPAISNNQIAVIASTNTWHAYNSWGGHNFYINYTSFPSKYILSTQRPLDIYARNPVGKECQITRDHLLVGERFVWSWLEREGFEYDLFEDTDLHYSDVYNQYLKHYKIIIISTHNEYWSYEMINNLREFIKKGGKVLSLSGNTMYKEVTFPNPYQIILDGAYFRYQEFGEETVLGVAHDLRGFKTWAPYKVNQADHWVFEGTNLKKGDVIGQEGLNVSPEGISGASGWETDKLYPDSPRNTVLLAKGANAGDGGADMVIYEDPGGGSVFSVGSITFGGSLLVDDRISRITKNVMNGFLR</sequence>
<dbReference type="Proteomes" id="UP000285655">
    <property type="component" value="Unassembled WGS sequence"/>
</dbReference>